<evidence type="ECO:0000313" key="3">
    <source>
        <dbReference type="EMBL" id="KAI1518765.1"/>
    </source>
</evidence>
<dbReference type="Proteomes" id="UP000245464">
    <property type="component" value="Chromosome 2"/>
</dbReference>
<name>A0A2W1HX95_9PLEO</name>
<evidence type="ECO:0000313" key="2">
    <source>
        <dbReference type="EMBL" id="KAF7574695.1"/>
    </source>
</evidence>
<comment type="caution">
    <text evidence="3">The sequence shown here is derived from an EMBL/GenBank/DDBJ whole genome shotgun (WGS) entry which is preliminary data.</text>
</comment>
<reference evidence="3" key="3">
    <citation type="journal article" date="2022" name="bioRxiv">
        <title>A global pangenome for the wheat fungal pathogen Pyrenophora tritici-repentis and prediction of effector protein structural homology.</title>
        <authorList>
            <person name="Moolhuijzen P."/>
            <person name="See P.T."/>
            <person name="Shi G."/>
            <person name="Powell H.R."/>
            <person name="Cockram J."/>
            <person name="Jorgensen L.N."/>
            <person name="Benslimane H."/>
            <person name="Strelkov S.E."/>
            <person name="Turner J."/>
            <person name="Liu Z."/>
            <person name="Moffat C.S."/>
        </authorList>
    </citation>
    <scope>NUCLEOTIDE SEQUENCE</scope>
    <source>
        <strain evidence="3">86-124</strain>
    </source>
</reference>
<feature type="region of interest" description="Disordered" evidence="1">
    <location>
        <begin position="109"/>
        <end position="151"/>
    </location>
</feature>
<dbReference type="OrthoDB" id="3694901at2759"/>
<evidence type="ECO:0000256" key="1">
    <source>
        <dbReference type="SAM" id="MobiDB-lite"/>
    </source>
</evidence>
<dbReference type="Proteomes" id="UP000249757">
    <property type="component" value="Unassembled WGS sequence"/>
</dbReference>
<organism evidence="3 5">
    <name type="scientific">Pyrenophora tritici-repentis</name>
    <dbReference type="NCBI Taxonomy" id="45151"/>
    <lineage>
        <taxon>Eukaryota</taxon>
        <taxon>Fungi</taxon>
        <taxon>Dikarya</taxon>
        <taxon>Ascomycota</taxon>
        <taxon>Pezizomycotina</taxon>
        <taxon>Dothideomycetes</taxon>
        <taxon>Pleosporomycetidae</taxon>
        <taxon>Pleosporales</taxon>
        <taxon>Pleosporineae</taxon>
        <taxon>Pleosporaceae</taxon>
        <taxon>Pyrenophora</taxon>
    </lineage>
</organism>
<accession>A0A2W1HX95</accession>
<evidence type="ECO:0000313" key="4">
    <source>
        <dbReference type="Proteomes" id="UP000245464"/>
    </source>
</evidence>
<dbReference type="EMBL" id="NQIK02000002">
    <property type="protein sequence ID" value="KAF7574695.1"/>
    <property type="molecule type" value="Genomic_DNA"/>
</dbReference>
<feature type="compositionally biased region" description="Polar residues" evidence="1">
    <location>
        <begin position="136"/>
        <end position="151"/>
    </location>
</feature>
<proteinExistence type="predicted"/>
<gene>
    <name evidence="3" type="ORF">Ptr86124_001893</name>
    <name evidence="2" type="ORF">PtrM4_063190</name>
</gene>
<dbReference type="EMBL" id="NRDI02000002">
    <property type="protein sequence ID" value="KAI1518765.1"/>
    <property type="molecule type" value="Genomic_DNA"/>
</dbReference>
<evidence type="ECO:0000313" key="5">
    <source>
        <dbReference type="Proteomes" id="UP000249757"/>
    </source>
</evidence>
<sequence length="316" mass="35131">MANQQHHDRSVQERLQALAAEIQQLRSEYIAAVDHHDAMQAHAVASQFRVENLGRRLEEAEQHQRQLLGSAVLPPIGTGRAQAAYSSGGGARGGASDPRASLPIGCGAPAPSHSLSRSNISEVSSISTIRPHDDTASTSLSDTRHLQPQSNISNNRHNLALLRPAPYIPSSAQAQQATFGSTENAIYLPMVIETILAENKRYEREDRLRTCGFVVEKRNGESNIQCSQPTFEVACFRAKHFHFCRAHMRVVPAEKTLCSHRRPQECLLVVYEDRLDWEIIVEAAIEAGNLGSKGLDFQDLREALYPPQLYPHMWMD</sequence>
<reference evidence="2 4" key="1">
    <citation type="journal article" date="2018" name="BMC Genomics">
        <title>Comparative genomics of the wheat fungal pathogen Pyrenophora tritici-repentis reveals chromosomal variations and genome plasticity.</title>
        <authorList>
            <person name="Moolhuijzen P."/>
            <person name="See P.T."/>
            <person name="Hane J.K."/>
            <person name="Shi G."/>
            <person name="Liu Z."/>
            <person name="Oliver R.P."/>
            <person name="Moffat C.S."/>
        </authorList>
    </citation>
    <scope>NUCLEOTIDE SEQUENCE [LARGE SCALE GENOMIC DNA]</scope>
    <source>
        <strain evidence="2">M4</strain>
    </source>
</reference>
<reference evidence="3" key="2">
    <citation type="submission" date="2021-05" db="EMBL/GenBank/DDBJ databases">
        <authorList>
            <person name="Moolhuijzen P.M."/>
            <person name="Moffat C.S."/>
        </authorList>
    </citation>
    <scope>NUCLEOTIDE SEQUENCE</scope>
    <source>
        <strain evidence="3">86-124</strain>
    </source>
</reference>
<protein>
    <submittedName>
        <fullName evidence="3">Uncharacterized protein</fullName>
    </submittedName>
</protein>
<dbReference type="AlphaFoldDB" id="A0A2W1HX95"/>
<feature type="compositionally biased region" description="Low complexity" evidence="1">
    <location>
        <begin position="114"/>
        <end position="129"/>
    </location>
</feature>
<keyword evidence="5" id="KW-1185">Reference proteome</keyword>
<reference evidence="5" key="4">
    <citation type="journal article" date="2022" name="Microb. Genom.">
        <title>A global pangenome for the wheat fungal pathogen Pyrenophora tritici-repentis and prediction of effector protein structural homology.</title>
        <authorList>
            <person name="Moolhuijzen P.M."/>
            <person name="See P.T."/>
            <person name="Shi G."/>
            <person name="Powell H.R."/>
            <person name="Cockram J."/>
            <person name="Jorgensen L.N."/>
            <person name="Benslimane H."/>
            <person name="Strelkov S.E."/>
            <person name="Turner J."/>
            <person name="Liu Z."/>
            <person name="Moffat C.S."/>
        </authorList>
    </citation>
    <scope>NUCLEOTIDE SEQUENCE [LARGE SCALE GENOMIC DNA]</scope>
</reference>